<dbReference type="Gene3D" id="1.10.260.40">
    <property type="entry name" value="lambda repressor-like DNA-binding domains"/>
    <property type="match status" value="1"/>
</dbReference>
<dbReference type="Proteomes" id="UP000548425">
    <property type="component" value="Unassembled WGS sequence"/>
</dbReference>
<reference evidence="3 5" key="3">
    <citation type="submission" date="2019-11" db="EMBL/GenBank/DDBJ databases">
        <title>FDA dAtabase for Regulatory Grade micrObial Sequences (FDA-ARGOS): Supporting development and validation of Infectious Disease Dx tests.</title>
        <authorList>
            <person name="Patel R."/>
            <person name="Rucinski S."/>
            <person name="Tallon L."/>
            <person name="Sadzewicz L."/>
            <person name="Vavikolanu K."/>
            <person name="Mehta A."/>
            <person name="Aluvathingal J."/>
            <person name="Nadendla S."/>
            <person name="Nandy P."/>
            <person name="Geyer C."/>
            <person name="Yan Y."/>
            <person name="Sichtig H."/>
        </authorList>
    </citation>
    <scope>NUCLEOTIDE SEQUENCE [LARGE SCALE GENOMIC DNA]</scope>
    <source>
        <strain evidence="3 5">FDAARGOS_557</strain>
    </source>
</reference>
<feature type="domain" description="HTH cro/C1-type" evidence="1">
    <location>
        <begin position="37"/>
        <end position="90"/>
    </location>
</feature>
<evidence type="ECO:0000313" key="6">
    <source>
        <dbReference type="Proteomes" id="UP000548425"/>
    </source>
</evidence>
<dbReference type="EMBL" id="JACHLA010000005">
    <property type="protein sequence ID" value="MBB6363230.1"/>
    <property type="molecule type" value="Genomic_DNA"/>
</dbReference>
<dbReference type="SUPFAM" id="SSF47413">
    <property type="entry name" value="lambda repressor-like DNA-binding domains"/>
    <property type="match status" value="1"/>
</dbReference>
<dbReference type="Proteomes" id="UP000509126">
    <property type="component" value="Chromosome"/>
</dbReference>
<dbReference type="GeneID" id="69582251"/>
<name>A0A380UZP7_ACILW</name>
<protein>
    <submittedName>
        <fullName evidence="2">DNA-binding XRE family transcriptional regulator</fullName>
    </submittedName>
    <submittedName>
        <fullName evidence="4">Helix-turn-helix domain-containing protein</fullName>
    </submittedName>
    <submittedName>
        <fullName evidence="3">Helix-turn-helix transcriptional regulator</fullName>
    </submittedName>
</protein>
<gene>
    <name evidence="4" type="ORF">EVX74_008340</name>
    <name evidence="3" type="ORF">FOB19_09470</name>
    <name evidence="2" type="ORF">HNP34_001362</name>
</gene>
<reference evidence="4" key="1">
    <citation type="submission" date="2018-10" db="EMBL/GenBank/DDBJ databases">
        <authorList>
            <person name="D'Souza A.W."/>
            <person name="Potter R.F."/>
            <person name="Wallace M."/>
            <person name="Shupe A."/>
            <person name="Patel S."/>
            <person name="Sun S."/>
            <person name="Gul D."/>
            <person name="Kwon J.H."/>
            <person name="Andleeb S."/>
            <person name="Burnham C.-A.D."/>
            <person name="Dantas G."/>
        </authorList>
    </citation>
    <scope>NUCLEOTIDE SEQUENCE</scope>
    <source>
        <strain evidence="4">AL_065</strain>
    </source>
</reference>
<reference evidence="4" key="5">
    <citation type="submission" date="2021-06" db="EMBL/GenBank/DDBJ databases">
        <authorList>
            <person name="Diorio-Toth L."/>
        </authorList>
    </citation>
    <scope>NUCLEOTIDE SEQUENCE</scope>
    <source>
        <strain evidence="4">AL_065</strain>
    </source>
</reference>
<evidence type="ECO:0000313" key="2">
    <source>
        <dbReference type="EMBL" id="MBB6363230.1"/>
    </source>
</evidence>
<dbReference type="RefSeq" id="WP_004280265.1">
    <property type="nucleotide sequence ID" value="NZ_BBSQ01000007.1"/>
</dbReference>
<evidence type="ECO:0000313" key="5">
    <source>
        <dbReference type="Proteomes" id="UP000509126"/>
    </source>
</evidence>
<dbReference type="Proteomes" id="UP000293391">
    <property type="component" value="Chromosome"/>
</dbReference>
<evidence type="ECO:0000259" key="1">
    <source>
        <dbReference type="PROSITE" id="PS50943"/>
    </source>
</evidence>
<sequence length="93" mass="10828">MDKRFKPLTPIQQMQKRLSVLETVSNNPDWPFHQVARFIRTELHLTLNDMAKITKIAPQTLQKMEQPEGNPTLKSMQKLLDAFGLKLEIRVKS</sequence>
<dbReference type="EMBL" id="CP078045">
    <property type="protein sequence ID" value="QXR06154.1"/>
    <property type="molecule type" value="Genomic_DNA"/>
</dbReference>
<dbReference type="Pfam" id="PF01381">
    <property type="entry name" value="HTH_3"/>
    <property type="match status" value="1"/>
</dbReference>
<evidence type="ECO:0000313" key="4">
    <source>
        <dbReference type="EMBL" id="QXR06154.1"/>
    </source>
</evidence>
<dbReference type="GO" id="GO:0003677">
    <property type="term" value="F:DNA binding"/>
    <property type="evidence" value="ECO:0007669"/>
    <property type="project" value="UniProtKB-KW"/>
</dbReference>
<accession>A0A380UZP7</accession>
<organism evidence="3 5">
    <name type="scientific">Acinetobacter lwoffii</name>
    <dbReference type="NCBI Taxonomy" id="28090"/>
    <lineage>
        <taxon>Bacteria</taxon>
        <taxon>Pseudomonadati</taxon>
        <taxon>Pseudomonadota</taxon>
        <taxon>Gammaproteobacteria</taxon>
        <taxon>Moraxellales</taxon>
        <taxon>Moraxellaceae</taxon>
        <taxon>Acinetobacter</taxon>
    </lineage>
</organism>
<keyword evidence="2" id="KW-0238">DNA-binding</keyword>
<dbReference type="SMART" id="SM00530">
    <property type="entry name" value="HTH_XRE"/>
    <property type="match status" value="1"/>
</dbReference>
<evidence type="ECO:0000313" key="3">
    <source>
        <dbReference type="EMBL" id="QKU21618.1"/>
    </source>
</evidence>
<proteinExistence type="predicted"/>
<dbReference type="InterPro" id="IPR001387">
    <property type="entry name" value="Cro/C1-type_HTH"/>
</dbReference>
<dbReference type="PROSITE" id="PS50943">
    <property type="entry name" value="HTH_CROC1"/>
    <property type="match status" value="1"/>
</dbReference>
<reference evidence="2 6" key="4">
    <citation type="submission" date="2020-08" db="EMBL/GenBank/DDBJ databases">
        <title>Functional genomics of gut bacteria from endangered species of beetles.</title>
        <authorList>
            <person name="Carlos-Shanley C."/>
        </authorList>
    </citation>
    <scope>NUCLEOTIDE SEQUENCE [LARGE SCALE GENOMIC DNA]</scope>
    <source>
        <strain evidence="2 6">S00127</strain>
    </source>
</reference>
<dbReference type="AlphaFoldDB" id="A0A380UZP7"/>
<dbReference type="EMBL" id="CP054803">
    <property type="protein sequence ID" value="QKU21618.1"/>
    <property type="molecule type" value="Genomic_DNA"/>
</dbReference>
<dbReference type="CDD" id="cd00093">
    <property type="entry name" value="HTH_XRE"/>
    <property type="match status" value="1"/>
</dbReference>
<dbReference type="InterPro" id="IPR010982">
    <property type="entry name" value="Lambda_DNA-bd_dom_sf"/>
</dbReference>
<reference evidence="4" key="2">
    <citation type="journal article" date="2019" name="Nat. Commun.">
        <title>Spatiotemporal dynamics of multidrug resistant bacteria on intensive care unit surfaces.</title>
        <authorList>
            <person name="D'Souza A.W."/>
            <person name="Potter R.F."/>
            <person name="Wallace M."/>
            <person name="Shupe A."/>
            <person name="Patel S."/>
            <person name="Sun X."/>
            <person name="Gul D."/>
            <person name="Kwon J.H."/>
            <person name="Andleeb S."/>
            <person name="Burnham C.D."/>
            <person name="Dantas G."/>
        </authorList>
    </citation>
    <scope>NUCLEOTIDE SEQUENCE</scope>
    <source>
        <strain evidence="4">AL_065</strain>
    </source>
</reference>